<dbReference type="Gene3D" id="3.40.50.2000">
    <property type="entry name" value="Glycogen Phosphorylase B"/>
    <property type="match status" value="2"/>
</dbReference>
<evidence type="ECO:0000256" key="1">
    <source>
        <dbReference type="ARBA" id="ARBA00009995"/>
    </source>
</evidence>
<accession>A0ABY9CW07</accession>
<evidence type="ECO:0000256" key="4">
    <source>
        <dbReference type="RuleBase" id="RU362057"/>
    </source>
</evidence>
<dbReference type="PANTHER" id="PTHR11926">
    <property type="entry name" value="GLUCOSYL/GLUCURONOSYL TRANSFERASES"/>
    <property type="match status" value="1"/>
</dbReference>
<organism evidence="5 6">
    <name type="scientific">Vitis vinifera</name>
    <name type="common">Grape</name>
    <dbReference type="NCBI Taxonomy" id="29760"/>
    <lineage>
        <taxon>Eukaryota</taxon>
        <taxon>Viridiplantae</taxon>
        <taxon>Streptophyta</taxon>
        <taxon>Embryophyta</taxon>
        <taxon>Tracheophyta</taxon>
        <taxon>Spermatophyta</taxon>
        <taxon>Magnoliopsida</taxon>
        <taxon>eudicotyledons</taxon>
        <taxon>Gunneridae</taxon>
        <taxon>Pentapetalae</taxon>
        <taxon>rosids</taxon>
        <taxon>Vitales</taxon>
        <taxon>Vitaceae</taxon>
        <taxon>Viteae</taxon>
        <taxon>Vitis</taxon>
    </lineage>
</organism>
<gene>
    <name evidence="5" type="ORF">VitviT2T_017370</name>
</gene>
<reference evidence="5 6" key="1">
    <citation type="journal article" date="2023" name="Hortic Res">
        <title>The complete reference genome for grapevine (Vitis vinifera L.) genetics and breeding.</title>
        <authorList>
            <person name="Shi X."/>
            <person name="Cao S."/>
            <person name="Wang X."/>
            <person name="Huang S."/>
            <person name="Wang Y."/>
            <person name="Liu Z."/>
            <person name="Liu W."/>
            <person name="Leng X."/>
            <person name="Peng Y."/>
            <person name="Wang N."/>
            <person name="Wang Y."/>
            <person name="Ma Z."/>
            <person name="Xu X."/>
            <person name="Zhang F."/>
            <person name="Xue H."/>
            <person name="Zhong H."/>
            <person name="Wang Y."/>
            <person name="Zhang K."/>
            <person name="Velt A."/>
            <person name="Avia K."/>
            <person name="Holtgrawe D."/>
            <person name="Grimplet J."/>
            <person name="Matus J.T."/>
            <person name="Ware D."/>
            <person name="Wu X."/>
            <person name="Wang H."/>
            <person name="Liu C."/>
            <person name="Fang Y."/>
            <person name="Rustenholz C."/>
            <person name="Cheng Z."/>
            <person name="Xiao H."/>
            <person name="Zhou Y."/>
        </authorList>
    </citation>
    <scope>NUCLEOTIDE SEQUENCE [LARGE SCALE GENOMIC DNA]</scope>
    <source>
        <strain evidence="6">cv. Pinot noir / PN40024</strain>
        <tissue evidence="5">Leaf</tissue>
    </source>
</reference>
<name>A0ABY9CW07_VITVI</name>
<comment type="similarity">
    <text evidence="1 3">Belongs to the UDP-glycosyltransferase family.</text>
</comment>
<keyword evidence="2 3" id="KW-0808">Transferase</keyword>
<dbReference type="PROSITE" id="PS00375">
    <property type="entry name" value="UDPGT"/>
    <property type="match status" value="1"/>
</dbReference>
<dbReference type="Pfam" id="PF00201">
    <property type="entry name" value="UDPGT"/>
    <property type="match status" value="1"/>
</dbReference>
<dbReference type="EC" id="2.4.1.-" evidence="4"/>
<proteinExistence type="inferred from homology"/>
<protein>
    <recommendedName>
        <fullName evidence="4">Glycosyltransferase</fullName>
        <ecNumber evidence="4">2.4.1.-</ecNumber>
    </recommendedName>
</protein>
<dbReference type="EMBL" id="CP126658">
    <property type="protein sequence ID" value="WJZ98875.1"/>
    <property type="molecule type" value="Genomic_DNA"/>
</dbReference>
<dbReference type="Proteomes" id="UP001227230">
    <property type="component" value="Chromosome 11"/>
</dbReference>
<evidence type="ECO:0000256" key="3">
    <source>
        <dbReference type="RuleBase" id="RU003718"/>
    </source>
</evidence>
<evidence type="ECO:0000256" key="2">
    <source>
        <dbReference type="ARBA" id="ARBA00022679"/>
    </source>
</evidence>
<evidence type="ECO:0000313" key="5">
    <source>
        <dbReference type="EMBL" id="WJZ98875.1"/>
    </source>
</evidence>
<sequence>MVKKNYCKSVDDSWPQPYTTFSNCGYVSSLKLSIVQSSRLWTRIIAIVVHNGKTVTSKHLHLQKFASLTSMSQHVAVFAFPFATHAAPLLSLVRRLARAVPRARFSFFNTAKSNGLIFSGPKDDVDDNIKAYNVADGMPEGHVLSGNPQEGIELFLKVTPGNFREVVEVAEGESGMRISCLLTDAFLWFAGEMAEDRCIPWVPLWTSGPVSLAVHVYTDDIRKMVLGANGIEGHEVQTLDFIPGLSSIHAVDLPEEIVSGSLDSPFSQMLHKMGLTLPRAAAVVINSFEEMEPTVVNNLKSKFKKFVNVGPFTLSSPPPLAPDSNSCLLWLDRQKAASVAYISFGTIITPPPHELVALAEALESTGVPFLWSLRDNSKDNLPKGFLERTSQNGKVVPWAPQLQVLGHASVGVFVTHCGWNSVTESIVCGVPMICRPFFGDQNLNRRMVQDVWGIGVGVKGGVFTKSGLTRDLELILAHEGKKMREKIGVLKELATEAVESNGSSTKNFSTLLEVVSHVAAN</sequence>
<keyword evidence="6" id="KW-1185">Reference proteome</keyword>
<dbReference type="PANTHER" id="PTHR11926:SF1560">
    <property type="entry name" value="UDP-GLYCOSYLTRANSFERASE 74E1-RELATED"/>
    <property type="match status" value="1"/>
</dbReference>
<evidence type="ECO:0000313" key="6">
    <source>
        <dbReference type="Proteomes" id="UP001227230"/>
    </source>
</evidence>
<dbReference type="CDD" id="cd03784">
    <property type="entry name" value="GT1_Gtf-like"/>
    <property type="match status" value="1"/>
</dbReference>
<dbReference type="SUPFAM" id="SSF53756">
    <property type="entry name" value="UDP-Glycosyltransferase/glycogen phosphorylase"/>
    <property type="match status" value="1"/>
</dbReference>
<keyword evidence="3" id="KW-0328">Glycosyltransferase</keyword>
<dbReference type="InterPro" id="IPR002213">
    <property type="entry name" value="UDP_glucos_trans"/>
</dbReference>
<dbReference type="InterPro" id="IPR035595">
    <property type="entry name" value="UDP_glycos_trans_CS"/>
</dbReference>